<evidence type="ECO:0000313" key="2">
    <source>
        <dbReference type="Proteomes" id="UP000522663"/>
    </source>
</evidence>
<feature type="non-terminal residue" evidence="1">
    <location>
        <position position="1"/>
    </location>
</feature>
<dbReference type="SUPFAM" id="SSF48452">
    <property type="entry name" value="TPR-like"/>
    <property type="match status" value="1"/>
</dbReference>
<comment type="caution">
    <text evidence="1">The sequence shown here is derived from an EMBL/GenBank/DDBJ whole genome shotgun (WGS) entry which is preliminary data.</text>
</comment>
<dbReference type="PANTHER" id="PTHR46512">
    <property type="entry name" value="PEPTIDYLPROLYL ISOMERASE"/>
    <property type="match status" value="1"/>
</dbReference>
<dbReference type="Proteomes" id="UP000522663">
    <property type="component" value="Unassembled WGS sequence"/>
</dbReference>
<feature type="non-terminal residue" evidence="1">
    <location>
        <position position="157"/>
    </location>
</feature>
<dbReference type="Gene3D" id="1.25.40.10">
    <property type="entry name" value="Tetratricopeptide repeat domain"/>
    <property type="match status" value="1"/>
</dbReference>
<name>A0A7K9YRP7_9GALL</name>
<proteinExistence type="predicted"/>
<gene>
    <name evidence="1" type="primary">Fkbpl</name>
    <name evidence="1" type="ORF">ODOGUJ_R15488</name>
</gene>
<organism evidence="1 2">
    <name type="scientific">Odontophorus gujanensis</name>
    <name type="common">marbled wood quail</name>
    <dbReference type="NCBI Taxonomy" id="886794"/>
    <lineage>
        <taxon>Eukaryota</taxon>
        <taxon>Metazoa</taxon>
        <taxon>Chordata</taxon>
        <taxon>Craniata</taxon>
        <taxon>Vertebrata</taxon>
        <taxon>Euteleostomi</taxon>
        <taxon>Archelosauria</taxon>
        <taxon>Archosauria</taxon>
        <taxon>Dinosauria</taxon>
        <taxon>Saurischia</taxon>
        <taxon>Theropoda</taxon>
        <taxon>Coelurosauria</taxon>
        <taxon>Aves</taxon>
        <taxon>Neognathae</taxon>
        <taxon>Galloanserae</taxon>
        <taxon>Galliformes</taxon>
        <taxon>Odontophoridae</taxon>
        <taxon>Odontophorus</taxon>
    </lineage>
</organism>
<dbReference type="OrthoDB" id="433738at2759"/>
<dbReference type="InterPro" id="IPR011990">
    <property type="entry name" value="TPR-like_helical_dom_sf"/>
</dbReference>
<dbReference type="EMBL" id="VXAB01009075">
    <property type="protein sequence ID" value="NXJ11790.1"/>
    <property type="molecule type" value="Genomic_DNA"/>
</dbReference>
<reference evidence="1 2" key="1">
    <citation type="submission" date="2019-09" db="EMBL/GenBank/DDBJ databases">
        <title>Bird 10,000 Genomes (B10K) Project - Family phase.</title>
        <authorList>
            <person name="Zhang G."/>
        </authorList>
    </citation>
    <scope>NUCLEOTIDE SEQUENCE [LARGE SCALE GENOMIC DNA]</scope>
    <source>
        <strain evidence="1">B10K-DU-001-53</strain>
        <tissue evidence="1">Muscle</tissue>
    </source>
</reference>
<dbReference type="InterPro" id="IPR050754">
    <property type="entry name" value="FKBP4/5/8-like"/>
</dbReference>
<evidence type="ECO:0000313" key="1">
    <source>
        <dbReference type="EMBL" id="NXJ11790.1"/>
    </source>
</evidence>
<dbReference type="PANTHER" id="PTHR46512:SF10">
    <property type="entry name" value="FK506-BINDING PROTEIN-LIKE"/>
    <property type="match status" value="1"/>
</dbReference>
<protein>
    <submittedName>
        <fullName evidence="1">FKBPL protein</fullName>
    </submittedName>
</protein>
<dbReference type="AlphaFoldDB" id="A0A7K9YRP7"/>
<keyword evidence="2" id="KW-1185">Reference proteome</keyword>
<sequence length="157" mass="16463">MTAGERSLLRPTAASAAVTVTLAAFTPAPQFWGLPSSDRRWDAVMALKSRATSLYAAGALLPAARAFSVALRHAVLVGGPPPLPPCRAHPKADLHAGLALCQLRMGLPGEAARNAGKALDLRPGHVKARYRRALAAAAMMDWEGAAEDLGEVLRVEP</sequence>
<accession>A0A7K9YRP7</accession>